<feature type="compositionally biased region" description="Pro residues" evidence="1">
    <location>
        <begin position="258"/>
        <end position="275"/>
    </location>
</feature>
<evidence type="ECO:0000313" key="2">
    <source>
        <dbReference type="EMBL" id="GMG46079.1"/>
    </source>
</evidence>
<gene>
    <name evidence="2" type="ORF">Amon01_000684500</name>
</gene>
<protein>
    <submittedName>
        <fullName evidence="2">Unnamed protein product</fullName>
    </submittedName>
</protein>
<accession>A0A9W6YYW0</accession>
<comment type="caution">
    <text evidence="2">The sequence shown here is derived from an EMBL/GenBank/DDBJ whole genome shotgun (WGS) entry which is preliminary data.</text>
</comment>
<name>A0A9W6YYW0_AMBMO</name>
<reference evidence="2" key="1">
    <citation type="submission" date="2023-04" db="EMBL/GenBank/DDBJ databases">
        <title>Ambrosiozyma monospora NBRC 1965.</title>
        <authorList>
            <person name="Ichikawa N."/>
            <person name="Sato H."/>
            <person name="Tonouchi N."/>
        </authorList>
    </citation>
    <scope>NUCLEOTIDE SEQUENCE</scope>
    <source>
        <strain evidence="2">NBRC 1965</strain>
    </source>
</reference>
<feature type="compositionally biased region" description="Polar residues" evidence="1">
    <location>
        <begin position="292"/>
        <end position="309"/>
    </location>
</feature>
<evidence type="ECO:0000313" key="3">
    <source>
        <dbReference type="Proteomes" id="UP001165063"/>
    </source>
</evidence>
<evidence type="ECO:0000256" key="1">
    <source>
        <dbReference type="SAM" id="MobiDB-lite"/>
    </source>
</evidence>
<feature type="compositionally biased region" description="Low complexity" evidence="1">
    <location>
        <begin position="276"/>
        <end position="289"/>
    </location>
</feature>
<sequence length="401" mass="44972">MAPYKPLPITKRYISLDVAEQKKKIEDFLQIRLQQAPRCLDEEAVLRLKKEIAELKLRLNATVDYDELQAISNEQYKKMTAEFATSMEQLSYSTKEDLDTRVAAMMDKINTNASIQKEDQETMRGILNELMRTKADCEYLQAATAHRNEVIDDMYRTNLKLAQDSDTHNYKLADIENQVSNHGKRLSESDSNVSDIFSSMIKPYDAKIDAVDQKLSKQFAYLQNEQSETKAILNTIMKKLDALSPPPSATPTSFPKPLHTPAPASKPPTSFPQPAPASTTPPAAPEIPARSPQDSGRMSMSPPFSNGSFLNYDKPIKTMADRLRMDPGVDLNHIARLVRAHESIPDLQLTTPPSYEKGRTADKYINDNTQIKLWSVGDGQFKKGTRIGNGSRAKNGFSCEL</sequence>
<feature type="region of interest" description="Disordered" evidence="1">
    <location>
        <begin position="243"/>
        <end position="310"/>
    </location>
</feature>
<dbReference type="EMBL" id="BSXU01004636">
    <property type="protein sequence ID" value="GMG46079.1"/>
    <property type="molecule type" value="Genomic_DNA"/>
</dbReference>
<organism evidence="2 3">
    <name type="scientific">Ambrosiozyma monospora</name>
    <name type="common">Yeast</name>
    <name type="synonym">Endomycopsis monosporus</name>
    <dbReference type="NCBI Taxonomy" id="43982"/>
    <lineage>
        <taxon>Eukaryota</taxon>
        <taxon>Fungi</taxon>
        <taxon>Dikarya</taxon>
        <taxon>Ascomycota</taxon>
        <taxon>Saccharomycotina</taxon>
        <taxon>Pichiomycetes</taxon>
        <taxon>Pichiales</taxon>
        <taxon>Pichiaceae</taxon>
        <taxon>Ambrosiozyma</taxon>
    </lineage>
</organism>
<keyword evidence="3" id="KW-1185">Reference proteome</keyword>
<dbReference type="Proteomes" id="UP001165063">
    <property type="component" value="Unassembled WGS sequence"/>
</dbReference>
<proteinExistence type="predicted"/>
<dbReference type="AlphaFoldDB" id="A0A9W6YYW0"/>